<dbReference type="Gene3D" id="3.40.970.10">
    <property type="entry name" value="Ribonuclease H1, N-terminal domain"/>
    <property type="match status" value="1"/>
</dbReference>
<dbReference type="InterPro" id="IPR012337">
    <property type="entry name" value="RNaseH-like_sf"/>
</dbReference>
<dbReference type="InterPro" id="IPR037056">
    <property type="entry name" value="RNase_H1_N_sf"/>
</dbReference>
<dbReference type="PANTHER" id="PTHR46387:SF2">
    <property type="entry name" value="RIBONUCLEASE HI"/>
    <property type="match status" value="1"/>
</dbReference>
<organism evidence="12 13">
    <name type="scientific">Cylindrotheca closterium</name>
    <dbReference type="NCBI Taxonomy" id="2856"/>
    <lineage>
        <taxon>Eukaryota</taxon>
        <taxon>Sar</taxon>
        <taxon>Stramenopiles</taxon>
        <taxon>Ochrophyta</taxon>
        <taxon>Bacillariophyta</taxon>
        <taxon>Bacillariophyceae</taxon>
        <taxon>Bacillariophycidae</taxon>
        <taxon>Bacillariales</taxon>
        <taxon>Bacillariaceae</taxon>
        <taxon>Cylindrotheca</taxon>
    </lineage>
</organism>
<comment type="similarity">
    <text evidence="2">Belongs to the RNase H family.</text>
</comment>
<evidence type="ECO:0000256" key="9">
    <source>
        <dbReference type="SAM" id="MobiDB-lite"/>
    </source>
</evidence>
<evidence type="ECO:0000256" key="4">
    <source>
        <dbReference type="ARBA" id="ARBA00022722"/>
    </source>
</evidence>
<feature type="compositionally biased region" description="Basic and acidic residues" evidence="9">
    <location>
        <begin position="74"/>
        <end position="88"/>
    </location>
</feature>
<sequence>MPKSKGKKFYAVAKGRKVGIFPTWDECKAQVDGFGGSRYKGFKTESEAKEFIQQFQGSAVSLSSSLSSNVVIPEADRKRKGTEDSGNDKRKKVRDNEASCNTSTSDAVANGPIHARGAAANGLTFHIHFDGGSRGNPGVAGAGTQIVLSRSTTTTTTKSSSTSNNRSSSRTTSAATKRIQQSQSKTSVKRLCKTLIRQYLGDSLTNNQAEYQGLVGGLENVLEVLQTQKYQLSSTDESVALIVQGDSKLIIEQVRGAFDCKSPKLQPYYRSAKRLLQQIQKECQQQTGQPCQLTLEHVYRENNKVADSLANNAMDAKRSWTTKYEEEDEEKANTDNEEDAQDEEPSGPAGSKWV</sequence>
<reference evidence="12" key="1">
    <citation type="submission" date="2023-08" db="EMBL/GenBank/DDBJ databases">
        <authorList>
            <person name="Audoor S."/>
            <person name="Bilcke G."/>
        </authorList>
    </citation>
    <scope>NUCLEOTIDE SEQUENCE</scope>
</reference>
<evidence type="ECO:0000256" key="5">
    <source>
        <dbReference type="ARBA" id="ARBA00022723"/>
    </source>
</evidence>
<feature type="compositionally biased region" description="Acidic residues" evidence="9">
    <location>
        <begin position="325"/>
        <end position="345"/>
    </location>
</feature>
<dbReference type="EMBL" id="CAKOGP040002269">
    <property type="protein sequence ID" value="CAJ1966241.1"/>
    <property type="molecule type" value="Genomic_DNA"/>
</dbReference>
<comment type="cofactor">
    <cofactor evidence="1">
        <name>Mg(2+)</name>
        <dbReference type="ChEBI" id="CHEBI:18420"/>
    </cofactor>
</comment>
<dbReference type="CDD" id="cd09279">
    <property type="entry name" value="RNase_HI_like"/>
    <property type="match status" value="1"/>
</dbReference>
<evidence type="ECO:0000259" key="10">
    <source>
        <dbReference type="Pfam" id="PF01693"/>
    </source>
</evidence>
<evidence type="ECO:0000259" key="11">
    <source>
        <dbReference type="Pfam" id="PF13456"/>
    </source>
</evidence>
<dbReference type="Pfam" id="PF13456">
    <property type="entry name" value="RVT_3"/>
    <property type="match status" value="1"/>
</dbReference>
<comment type="caution">
    <text evidence="12">The sequence shown here is derived from an EMBL/GenBank/DDBJ whole genome shotgun (WGS) entry which is preliminary data.</text>
</comment>
<name>A0AAD2G8Q1_9STRA</name>
<dbReference type="SUPFAM" id="SSF55658">
    <property type="entry name" value="L9 N-domain-like"/>
    <property type="match status" value="1"/>
</dbReference>
<dbReference type="InterPro" id="IPR009027">
    <property type="entry name" value="Ribosomal_bL9/RNase_H1_N"/>
</dbReference>
<dbReference type="SUPFAM" id="SSF53098">
    <property type="entry name" value="Ribonuclease H-like"/>
    <property type="match status" value="1"/>
</dbReference>
<evidence type="ECO:0000256" key="3">
    <source>
        <dbReference type="ARBA" id="ARBA00012180"/>
    </source>
</evidence>
<evidence type="ECO:0000256" key="1">
    <source>
        <dbReference type="ARBA" id="ARBA00001946"/>
    </source>
</evidence>
<feature type="domain" description="Ribonuclease H1 N-terminal" evidence="10">
    <location>
        <begin position="8"/>
        <end position="51"/>
    </location>
</feature>
<evidence type="ECO:0000313" key="12">
    <source>
        <dbReference type="EMBL" id="CAJ1966241.1"/>
    </source>
</evidence>
<evidence type="ECO:0000313" key="13">
    <source>
        <dbReference type="Proteomes" id="UP001295423"/>
    </source>
</evidence>
<dbReference type="InterPro" id="IPR011320">
    <property type="entry name" value="RNase_H1_N"/>
</dbReference>
<evidence type="ECO:0000256" key="8">
    <source>
        <dbReference type="ARBA" id="ARBA00022842"/>
    </source>
</evidence>
<feature type="region of interest" description="Disordered" evidence="9">
    <location>
        <begin position="148"/>
        <end position="182"/>
    </location>
</feature>
<feature type="compositionally biased region" description="Polar residues" evidence="9">
    <location>
        <begin position="98"/>
        <end position="107"/>
    </location>
</feature>
<evidence type="ECO:0000256" key="6">
    <source>
        <dbReference type="ARBA" id="ARBA00022759"/>
    </source>
</evidence>
<feature type="region of interest" description="Disordered" evidence="9">
    <location>
        <begin position="73"/>
        <end position="111"/>
    </location>
</feature>
<evidence type="ECO:0000256" key="2">
    <source>
        <dbReference type="ARBA" id="ARBA00005300"/>
    </source>
</evidence>
<dbReference type="Gene3D" id="3.30.420.10">
    <property type="entry name" value="Ribonuclease H-like superfamily/Ribonuclease H"/>
    <property type="match status" value="1"/>
</dbReference>
<gene>
    <name evidence="12" type="ORF">CYCCA115_LOCUS21824</name>
</gene>
<dbReference type="GO" id="GO:0003676">
    <property type="term" value="F:nucleic acid binding"/>
    <property type="evidence" value="ECO:0007669"/>
    <property type="project" value="InterPro"/>
</dbReference>
<accession>A0AAD2G8Q1</accession>
<feature type="compositionally biased region" description="Low complexity" evidence="9">
    <location>
        <begin position="149"/>
        <end position="178"/>
    </location>
</feature>
<keyword evidence="4" id="KW-0540">Nuclease</keyword>
<dbReference type="AlphaFoldDB" id="A0AAD2G8Q1"/>
<feature type="domain" description="RNase H type-1" evidence="11">
    <location>
        <begin position="198"/>
        <end position="313"/>
    </location>
</feature>
<protein>
    <recommendedName>
        <fullName evidence="3">ribonuclease H</fullName>
        <ecNumber evidence="3">3.1.26.4</ecNumber>
    </recommendedName>
</protein>
<dbReference type="GO" id="GO:0046872">
    <property type="term" value="F:metal ion binding"/>
    <property type="evidence" value="ECO:0007669"/>
    <property type="project" value="UniProtKB-KW"/>
</dbReference>
<keyword evidence="8" id="KW-0460">Magnesium</keyword>
<dbReference type="Pfam" id="PF01693">
    <property type="entry name" value="Cauli_VI"/>
    <property type="match status" value="1"/>
</dbReference>
<proteinExistence type="inferred from homology"/>
<evidence type="ECO:0000256" key="7">
    <source>
        <dbReference type="ARBA" id="ARBA00022801"/>
    </source>
</evidence>
<keyword evidence="7" id="KW-0378">Hydrolase</keyword>
<dbReference type="PANTHER" id="PTHR46387">
    <property type="entry name" value="POLYNUCLEOTIDYL TRANSFERASE, RIBONUCLEASE H-LIKE SUPERFAMILY PROTEIN"/>
    <property type="match status" value="1"/>
</dbReference>
<dbReference type="GO" id="GO:0004523">
    <property type="term" value="F:RNA-DNA hybrid ribonuclease activity"/>
    <property type="evidence" value="ECO:0007669"/>
    <property type="project" value="UniProtKB-EC"/>
</dbReference>
<keyword evidence="6" id="KW-0255">Endonuclease</keyword>
<keyword evidence="5" id="KW-0479">Metal-binding</keyword>
<feature type="region of interest" description="Disordered" evidence="9">
    <location>
        <begin position="310"/>
        <end position="354"/>
    </location>
</feature>
<dbReference type="Proteomes" id="UP001295423">
    <property type="component" value="Unassembled WGS sequence"/>
</dbReference>
<dbReference type="InterPro" id="IPR036397">
    <property type="entry name" value="RNaseH_sf"/>
</dbReference>
<dbReference type="InterPro" id="IPR002156">
    <property type="entry name" value="RNaseH_domain"/>
</dbReference>
<dbReference type="EC" id="3.1.26.4" evidence="3"/>
<dbReference type="FunFam" id="3.40.970.10:FF:000001">
    <property type="entry name" value="Ribonuclease H1"/>
    <property type="match status" value="1"/>
</dbReference>
<keyword evidence="13" id="KW-1185">Reference proteome</keyword>